<name>A0A1W1ELF5_9ZZZZ</name>
<dbReference type="PANTHER" id="PTHR34704:SF1">
    <property type="entry name" value="ATPASE"/>
    <property type="match status" value="1"/>
</dbReference>
<dbReference type="InterPro" id="IPR004256">
    <property type="entry name" value="DUF234"/>
</dbReference>
<dbReference type="EMBL" id="FRYL01000045">
    <property type="protein sequence ID" value="SHO81708.1"/>
    <property type="molecule type" value="Genomic_DNA"/>
</dbReference>
<organism evidence="2">
    <name type="scientific">hydrothermal vent metagenome</name>
    <dbReference type="NCBI Taxonomy" id="652676"/>
    <lineage>
        <taxon>unclassified sequences</taxon>
        <taxon>metagenomes</taxon>
        <taxon>ecological metagenomes</taxon>
    </lineage>
</organism>
<feature type="domain" description="DUF234" evidence="1">
    <location>
        <begin position="153"/>
        <end position="224"/>
    </location>
</feature>
<evidence type="ECO:0000313" key="2">
    <source>
        <dbReference type="EMBL" id="SHO81708.1"/>
    </source>
</evidence>
<protein>
    <recommendedName>
        <fullName evidence="1">DUF234 domain-containing protein</fullName>
    </recommendedName>
</protein>
<dbReference type="PANTHER" id="PTHR34704">
    <property type="entry name" value="ATPASE"/>
    <property type="match status" value="1"/>
</dbReference>
<gene>
    <name evidence="2" type="ORF">MNB_SV-15-1254</name>
</gene>
<evidence type="ECO:0000259" key="1">
    <source>
        <dbReference type="Pfam" id="PF03008"/>
    </source>
</evidence>
<sequence length="229" mass="27606">MKLRFQSFYNHNRELSIEEAIECFSIFGGVEELIDININSTLLQTISNNIFKNFLQYNNIIAPSYLTKKPYRDVLMAISNGDGRVSNILKRSHIYDSIAIEVIYELIELNILREEHSREQPIKRNPKQKLKKHLRGYQIESKIRFVEPFYRFWFGFIEPFKDEILNKNYDNFYEYFNLHYNRLISLIFEQLSNEIINYKFETISSGSYWNRDSEFDILSITKNRLFFLK</sequence>
<dbReference type="Pfam" id="PF03008">
    <property type="entry name" value="DUF234"/>
    <property type="match status" value="1"/>
</dbReference>
<reference evidence="2" key="1">
    <citation type="submission" date="2016-10" db="EMBL/GenBank/DDBJ databases">
        <authorList>
            <person name="de Groot N.N."/>
        </authorList>
    </citation>
    <scope>NUCLEOTIDE SEQUENCE</scope>
</reference>
<proteinExistence type="predicted"/>
<dbReference type="AlphaFoldDB" id="A0A1W1ELF5"/>
<accession>A0A1W1ELF5</accession>